<sequence>MGPDRKISSFEIQVPMNEASDSLYLVDFNGNLLLVMRNQADNSTKEFIVCRINLHKKMWSEWIDVRDHALFIGNNSVIVVDASEFTGTCQKNGIYFTDLFESYLWFGEGHDLGIYDYVNETFQWYYEDEHFLSLEEPLVWLTPSL</sequence>
<accession>A0A833QV06</accession>
<keyword evidence="3" id="KW-1185">Reference proteome</keyword>
<proteinExistence type="predicted"/>
<reference evidence="2" key="1">
    <citation type="submission" date="2020-01" db="EMBL/GenBank/DDBJ databases">
        <title>Genome sequence of Kobresia littledalei, the first chromosome-level genome in the family Cyperaceae.</title>
        <authorList>
            <person name="Qu G."/>
        </authorList>
    </citation>
    <scope>NUCLEOTIDE SEQUENCE</scope>
    <source>
        <strain evidence="2">C.B.Clarke</strain>
        <tissue evidence="2">Leaf</tissue>
    </source>
</reference>
<comment type="caution">
    <text evidence="2">The sequence shown here is derived from an EMBL/GenBank/DDBJ whole genome shotgun (WGS) entry which is preliminary data.</text>
</comment>
<dbReference type="OrthoDB" id="642536at2759"/>
<dbReference type="Pfam" id="PF03478">
    <property type="entry name" value="Beta-prop_KIB1-4"/>
    <property type="match status" value="1"/>
</dbReference>
<name>A0A833QV06_9POAL</name>
<dbReference type="InterPro" id="IPR005174">
    <property type="entry name" value="KIB1-4_b-propeller"/>
</dbReference>
<feature type="domain" description="KIB1-4 beta-propeller" evidence="1">
    <location>
        <begin position="13"/>
        <end position="116"/>
    </location>
</feature>
<evidence type="ECO:0000313" key="2">
    <source>
        <dbReference type="EMBL" id="KAF3335165.1"/>
    </source>
</evidence>
<evidence type="ECO:0000313" key="3">
    <source>
        <dbReference type="Proteomes" id="UP000623129"/>
    </source>
</evidence>
<dbReference type="Proteomes" id="UP000623129">
    <property type="component" value="Unassembled WGS sequence"/>
</dbReference>
<dbReference type="PANTHER" id="PTHR44259">
    <property type="entry name" value="OS07G0183000 PROTEIN-RELATED"/>
    <property type="match status" value="1"/>
</dbReference>
<evidence type="ECO:0000259" key="1">
    <source>
        <dbReference type="Pfam" id="PF03478"/>
    </source>
</evidence>
<dbReference type="AlphaFoldDB" id="A0A833QV06"/>
<gene>
    <name evidence="2" type="ORF">FCM35_KLT19672</name>
</gene>
<dbReference type="EMBL" id="SWLB01000008">
    <property type="protein sequence ID" value="KAF3335165.1"/>
    <property type="molecule type" value="Genomic_DNA"/>
</dbReference>
<dbReference type="InterPro" id="IPR050942">
    <property type="entry name" value="F-box_BR-signaling"/>
</dbReference>
<protein>
    <recommendedName>
        <fullName evidence="1">KIB1-4 beta-propeller domain-containing protein</fullName>
    </recommendedName>
</protein>
<organism evidence="2 3">
    <name type="scientific">Carex littledalei</name>
    <dbReference type="NCBI Taxonomy" id="544730"/>
    <lineage>
        <taxon>Eukaryota</taxon>
        <taxon>Viridiplantae</taxon>
        <taxon>Streptophyta</taxon>
        <taxon>Embryophyta</taxon>
        <taxon>Tracheophyta</taxon>
        <taxon>Spermatophyta</taxon>
        <taxon>Magnoliopsida</taxon>
        <taxon>Liliopsida</taxon>
        <taxon>Poales</taxon>
        <taxon>Cyperaceae</taxon>
        <taxon>Cyperoideae</taxon>
        <taxon>Cariceae</taxon>
        <taxon>Carex</taxon>
        <taxon>Carex subgen. Euthyceras</taxon>
    </lineage>
</organism>